<dbReference type="Gene3D" id="3.40.50.1820">
    <property type="entry name" value="alpha/beta hydrolase"/>
    <property type="match status" value="1"/>
</dbReference>
<dbReference type="InterPro" id="IPR011042">
    <property type="entry name" value="6-blade_b-propeller_TolB-like"/>
</dbReference>
<feature type="domain" description="Peptidase S9 prolyl oligopeptidase catalytic" evidence="3">
    <location>
        <begin position="459"/>
        <end position="664"/>
    </location>
</feature>
<evidence type="ECO:0000259" key="3">
    <source>
        <dbReference type="Pfam" id="PF00326"/>
    </source>
</evidence>
<gene>
    <name evidence="4" type="ORF">M9978_17235</name>
</gene>
<dbReference type="EMBL" id="JAMLDX010000015">
    <property type="protein sequence ID" value="MCP3732169.1"/>
    <property type="molecule type" value="Genomic_DNA"/>
</dbReference>
<dbReference type="SUPFAM" id="SSF53474">
    <property type="entry name" value="alpha/beta-Hydrolases"/>
    <property type="match status" value="1"/>
</dbReference>
<evidence type="ECO:0000313" key="5">
    <source>
        <dbReference type="Proteomes" id="UP001139451"/>
    </source>
</evidence>
<keyword evidence="1" id="KW-0378">Hydrolase</keyword>
<evidence type="ECO:0000256" key="2">
    <source>
        <dbReference type="ARBA" id="ARBA00022825"/>
    </source>
</evidence>
<dbReference type="InterPro" id="IPR053536">
    <property type="entry name" value="Lasso_peptide_isopeptidase"/>
</dbReference>
<dbReference type="Proteomes" id="UP001139451">
    <property type="component" value="Unassembled WGS sequence"/>
</dbReference>
<accession>A0A9X2HRC9</accession>
<dbReference type="PANTHER" id="PTHR42776:SF27">
    <property type="entry name" value="DIPEPTIDYL PEPTIDASE FAMILY MEMBER 6"/>
    <property type="match status" value="1"/>
</dbReference>
<comment type="caution">
    <text evidence="4">The sequence shown here is derived from an EMBL/GenBank/DDBJ whole genome shotgun (WGS) entry which is preliminary data.</text>
</comment>
<keyword evidence="5" id="KW-1185">Reference proteome</keyword>
<evidence type="ECO:0000256" key="1">
    <source>
        <dbReference type="ARBA" id="ARBA00022801"/>
    </source>
</evidence>
<evidence type="ECO:0000313" key="4">
    <source>
        <dbReference type="EMBL" id="MCP3732169.1"/>
    </source>
</evidence>
<dbReference type="InterPro" id="IPR011659">
    <property type="entry name" value="WD40"/>
</dbReference>
<sequence>MISLAAIVLATTSARASCEDVVPADPAGARDSRDIEPIDLARLRDIGPGAVTFLNRSPIGVSPDGKQIAFQARRADPGTNSHCHAVLVIEPDAPAKQIVVDRGGELIRVHFQRGPLSNYPSGEPQLITPIWSPDGRHIGFLKRIAGRTQVWVAAADGSGSRQLTHADADVEAFDWTSDGAILFRTRPQRREALQAIDDEGGSGLVFDERWSPLARNRPSHREPTATLVERIDLIGQVRPADGDEREALGRHEAVPEGAIWTAASPIAVAWIAPDDPSSPWNDGRLRVRRTGRQQITCTAAACAGQFTALWWSRDEREVWFLRRTGWGNSQISLYSWQPGHSSPRHLLTTRDELLGCRPARTRLVCALEQSARPRRIVSVDTKTGEISEIFDPNPEFAGFRLGPVERLQWTNDRGIEIYGDLVLPPTRKPGERVPLIIVQYRTRGFLRGGTGDEYPIFALAAQGFAVLSLERPDYVSSLTPGTNFAERAKLNYGGWADRRSVLSAYATGVALLDRRGLIDPARVGITGLSDGSVSAQFALVNSSLFAAAALSGCCEEPKTLAPLLGLTGSARLRTYLYPAYTEDKPEFWEPYSIATNAKRFRTPLLVQSSDDEYLASLETFTSLREAGAPIDLIVFPDEHHTKWQPAHRLAVYRRNIAWFSFWLKGSSSPDAMPSDLGRWATLRSASRRQPAP</sequence>
<protein>
    <submittedName>
        <fullName evidence="4">Atxe2 family lasso peptide isopeptidase</fullName>
    </submittedName>
</protein>
<dbReference type="PANTHER" id="PTHR42776">
    <property type="entry name" value="SERINE PEPTIDASE S9 FAMILY MEMBER"/>
    <property type="match status" value="1"/>
</dbReference>
<dbReference type="NCBIfam" id="NF033523">
    <property type="entry name" value="lasso_peptidase"/>
    <property type="match status" value="1"/>
</dbReference>
<keyword evidence="2" id="KW-0720">Serine protease</keyword>
<dbReference type="InterPro" id="IPR029058">
    <property type="entry name" value="AB_hydrolase_fold"/>
</dbReference>
<dbReference type="Gene3D" id="2.120.10.30">
    <property type="entry name" value="TolB, C-terminal domain"/>
    <property type="match status" value="1"/>
</dbReference>
<dbReference type="InterPro" id="IPR001375">
    <property type="entry name" value="Peptidase_S9_cat"/>
</dbReference>
<dbReference type="GO" id="GO:0006508">
    <property type="term" value="P:proteolysis"/>
    <property type="evidence" value="ECO:0007669"/>
    <property type="project" value="InterPro"/>
</dbReference>
<dbReference type="Pfam" id="PF07676">
    <property type="entry name" value="PD40"/>
    <property type="match status" value="1"/>
</dbReference>
<dbReference type="GO" id="GO:0004252">
    <property type="term" value="F:serine-type endopeptidase activity"/>
    <property type="evidence" value="ECO:0007669"/>
    <property type="project" value="TreeGrafter"/>
</dbReference>
<dbReference type="RefSeq" id="WP_254295373.1">
    <property type="nucleotide sequence ID" value="NZ_JAMLDX010000015.1"/>
</dbReference>
<proteinExistence type="predicted"/>
<dbReference type="Pfam" id="PF00326">
    <property type="entry name" value="Peptidase_S9"/>
    <property type="match status" value="1"/>
</dbReference>
<dbReference type="SUPFAM" id="SSF82171">
    <property type="entry name" value="DPP6 N-terminal domain-like"/>
    <property type="match status" value="1"/>
</dbReference>
<organism evidence="4 5">
    <name type="scientific">Sphingomonas tagetis</name>
    <dbReference type="NCBI Taxonomy" id="2949092"/>
    <lineage>
        <taxon>Bacteria</taxon>
        <taxon>Pseudomonadati</taxon>
        <taxon>Pseudomonadota</taxon>
        <taxon>Alphaproteobacteria</taxon>
        <taxon>Sphingomonadales</taxon>
        <taxon>Sphingomonadaceae</taxon>
        <taxon>Sphingomonas</taxon>
    </lineage>
</organism>
<reference evidence="4" key="1">
    <citation type="submission" date="2022-05" db="EMBL/GenBank/DDBJ databases">
        <title>Sphingomonas sp. strain MG17 Genome sequencing and assembly.</title>
        <authorList>
            <person name="Kim I."/>
        </authorList>
    </citation>
    <scope>NUCLEOTIDE SEQUENCE</scope>
    <source>
        <strain evidence="4">MG17</strain>
    </source>
</reference>
<dbReference type="AlphaFoldDB" id="A0A9X2HRC9"/>
<keyword evidence="2" id="KW-0645">Protease</keyword>
<name>A0A9X2HRC9_9SPHN</name>